<organism evidence="2 3">
    <name type="scientific">Trichoderma arundinaceum</name>
    <dbReference type="NCBI Taxonomy" id="490622"/>
    <lineage>
        <taxon>Eukaryota</taxon>
        <taxon>Fungi</taxon>
        <taxon>Dikarya</taxon>
        <taxon>Ascomycota</taxon>
        <taxon>Pezizomycotina</taxon>
        <taxon>Sordariomycetes</taxon>
        <taxon>Hypocreomycetidae</taxon>
        <taxon>Hypocreales</taxon>
        <taxon>Hypocreaceae</taxon>
        <taxon>Trichoderma</taxon>
    </lineage>
</organism>
<evidence type="ECO:0000256" key="1">
    <source>
        <dbReference type="SAM" id="MobiDB-lite"/>
    </source>
</evidence>
<protein>
    <submittedName>
        <fullName evidence="2">Uncharacterized protein</fullName>
    </submittedName>
</protein>
<feature type="compositionally biased region" description="Basic and acidic residues" evidence="1">
    <location>
        <begin position="106"/>
        <end position="119"/>
    </location>
</feature>
<name>A0A395NAN0_TRIAR</name>
<dbReference type="EMBL" id="PXOA01000694">
    <property type="protein sequence ID" value="RFU73155.1"/>
    <property type="molecule type" value="Genomic_DNA"/>
</dbReference>
<dbReference type="AlphaFoldDB" id="A0A395NAN0"/>
<sequence>MPGAKRRRRRVLGLTLTSAELVEESKQGVVRAGGQSGGHACDGSQPTTKEQDWGRCEPGAGFSSAQRGGPIVGWSRSVGVERRWLVVILSAELLLGQRGQRGAEAMAKERTEQETEERTAASSGHLESADASKAMNGQDTFLILQRLSSPDLGVLYCQSSQAGGQGLARCCGSLGTVPCSSSGQDAHCHWPIGSAERQVSNTAPASA</sequence>
<accession>A0A395NAN0</accession>
<feature type="region of interest" description="Disordered" evidence="1">
    <location>
        <begin position="27"/>
        <end position="68"/>
    </location>
</feature>
<evidence type="ECO:0000313" key="2">
    <source>
        <dbReference type="EMBL" id="RFU73155.1"/>
    </source>
</evidence>
<evidence type="ECO:0000313" key="3">
    <source>
        <dbReference type="Proteomes" id="UP000266272"/>
    </source>
</evidence>
<proteinExistence type="predicted"/>
<comment type="caution">
    <text evidence="2">The sequence shown here is derived from an EMBL/GenBank/DDBJ whole genome shotgun (WGS) entry which is preliminary data.</text>
</comment>
<feature type="region of interest" description="Disordered" evidence="1">
    <location>
        <begin position="104"/>
        <end position="131"/>
    </location>
</feature>
<dbReference type="Proteomes" id="UP000266272">
    <property type="component" value="Unassembled WGS sequence"/>
</dbReference>
<keyword evidence="3" id="KW-1185">Reference proteome</keyword>
<reference evidence="2 3" key="1">
    <citation type="journal article" date="2018" name="PLoS Pathog.">
        <title>Evolution of structural diversity of trichothecenes, a family of toxins produced by plant pathogenic and entomopathogenic fungi.</title>
        <authorList>
            <person name="Proctor R.H."/>
            <person name="McCormick S.P."/>
            <person name="Kim H.S."/>
            <person name="Cardoza R.E."/>
            <person name="Stanley A.M."/>
            <person name="Lindo L."/>
            <person name="Kelly A."/>
            <person name="Brown D.W."/>
            <person name="Lee T."/>
            <person name="Vaughan M.M."/>
            <person name="Alexander N.J."/>
            <person name="Busman M."/>
            <person name="Gutierrez S."/>
        </authorList>
    </citation>
    <scope>NUCLEOTIDE SEQUENCE [LARGE SCALE GENOMIC DNA]</scope>
    <source>
        <strain evidence="2 3">IBT 40837</strain>
    </source>
</reference>
<gene>
    <name evidence="2" type="ORF">TARUN_9101</name>
</gene>